<dbReference type="InterPro" id="IPR024463">
    <property type="entry name" value="Transposase_TnpC_homeodom"/>
</dbReference>
<evidence type="ECO:0000259" key="5">
    <source>
        <dbReference type="Pfam" id="PF13007"/>
    </source>
</evidence>
<dbReference type="InterPro" id="IPR052344">
    <property type="entry name" value="Transposase-related"/>
</dbReference>
<accession>A0A158KAK8</accession>
<dbReference type="InterPro" id="IPR004291">
    <property type="entry name" value="Transposase_IS66_central"/>
</dbReference>
<keyword evidence="1" id="KW-0175">Coiled coil</keyword>
<dbReference type="NCBIfam" id="NF033517">
    <property type="entry name" value="transpos_IS66"/>
    <property type="match status" value="1"/>
</dbReference>
<protein>
    <submittedName>
        <fullName evidence="7">Transposase IS66</fullName>
    </submittedName>
</protein>
<evidence type="ECO:0000256" key="2">
    <source>
        <dbReference type="SAM" id="MobiDB-lite"/>
    </source>
</evidence>
<feature type="domain" description="Transposase IS66 zinc-finger binding" evidence="4">
    <location>
        <begin position="134"/>
        <end position="177"/>
    </location>
</feature>
<dbReference type="STRING" id="326475.AWB66_05782"/>
<name>A0A158KAK8_9BURK</name>
<feature type="compositionally biased region" description="Low complexity" evidence="2">
    <location>
        <begin position="105"/>
        <end position="114"/>
    </location>
</feature>
<evidence type="ECO:0000259" key="6">
    <source>
        <dbReference type="Pfam" id="PF13817"/>
    </source>
</evidence>
<sequence length="535" mass="60051">MPDHAPLPDTVAELHALVLEQQASIAKMEQEIAERDREIVERDREIVERDQQIERLKAQIDKLRRMHFGRKSEQLERQIDRLETQLEDLAAGSGVADVRRARARASSSGVSAASPKEALAPHLPREERELEPDSICPKCNNAMELLGEDVSEQLARVTAMFKVIRTIRRKRICTGCGHIAQPPMPGLPIERSIAHPSLLAEIIVAKYANHTPLYRQSEIAARDGVRLDRATMARWVGQCEELCRLLTEALRRYTMATAKLHADDTPIPVLAPGNKKTKTGRLWVYVRDDRRSGSSEPASVWFAYSPDRKGIHPQTHLAGFEGILQADGYAGFNELTESGKVRLAFCWDHARRYVFNVHETAPSDTTKQWLDMIGEFYGIEADIRGKPPDERRRVRQEKSTPLLAALERSMREKLATLWPKAPLVEAINYSLNRWGGLTLFCDDGRVEISNVLAENALRCVALGRRNFMFAGSDSGGERAAAMYSLIGSCKLNGINPRAYLEYVLTHIADHQANRIDELLPWNVAKHLLPSAPSSG</sequence>
<reference evidence="7" key="1">
    <citation type="submission" date="2016-01" db="EMBL/GenBank/DDBJ databases">
        <authorList>
            <person name="Peeters Charlotte."/>
        </authorList>
    </citation>
    <scope>NUCLEOTIDE SEQUENCE</scope>
    <source>
        <strain evidence="7">LMG 22936</strain>
    </source>
</reference>
<feature type="coiled-coil region" evidence="1">
    <location>
        <begin position="11"/>
        <end position="92"/>
    </location>
</feature>
<feature type="domain" description="Transposase TnpC homeodomain" evidence="5">
    <location>
        <begin position="55"/>
        <end position="127"/>
    </location>
</feature>
<feature type="domain" description="Transposase IS66 C-terminal" evidence="6">
    <location>
        <begin position="484"/>
        <end position="521"/>
    </location>
</feature>
<dbReference type="Pfam" id="PF13817">
    <property type="entry name" value="DDE_Tnp_IS66_C"/>
    <property type="match status" value="1"/>
</dbReference>
<proteinExistence type="predicted"/>
<feature type="domain" description="Transposase IS66 central" evidence="3">
    <location>
        <begin position="191"/>
        <end position="477"/>
    </location>
</feature>
<evidence type="ECO:0000313" key="7">
    <source>
        <dbReference type="EMBL" id="SAL78154.1"/>
    </source>
</evidence>
<gene>
    <name evidence="7" type="ORF">AWB66_05782</name>
</gene>
<comment type="caution">
    <text evidence="7">The sequence shown here is derived from an EMBL/GenBank/DDBJ whole genome shotgun (WGS) entry which is preliminary data.</text>
</comment>
<evidence type="ECO:0000259" key="4">
    <source>
        <dbReference type="Pfam" id="PF13005"/>
    </source>
</evidence>
<feature type="region of interest" description="Disordered" evidence="2">
    <location>
        <begin position="105"/>
        <end position="134"/>
    </location>
</feature>
<dbReference type="InterPro" id="IPR024474">
    <property type="entry name" value="Znf_dom_IS66"/>
</dbReference>
<dbReference type="InterPro" id="IPR039552">
    <property type="entry name" value="IS66_C"/>
</dbReference>
<organism evidence="7 8">
    <name type="scientific">Caballeronia telluris</name>
    <dbReference type="NCBI Taxonomy" id="326475"/>
    <lineage>
        <taxon>Bacteria</taxon>
        <taxon>Pseudomonadati</taxon>
        <taxon>Pseudomonadota</taxon>
        <taxon>Betaproteobacteria</taxon>
        <taxon>Burkholderiales</taxon>
        <taxon>Burkholderiaceae</taxon>
        <taxon>Caballeronia</taxon>
    </lineage>
</organism>
<dbReference type="RefSeq" id="WP_087633493.1">
    <property type="nucleotide sequence ID" value="NZ_FCNZ02000039.1"/>
</dbReference>
<evidence type="ECO:0000256" key="1">
    <source>
        <dbReference type="SAM" id="Coils"/>
    </source>
</evidence>
<dbReference type="PANTHER" id="PTHR33678">
    <property type="entry name" value="BLL1576 PROTEIN"/>
    <property type="match status" value="1"/>
</dbReference>
<evidence type="ECO:0000313" key="8">
    <source>
        <dbReference type="Proteomes" id="UP000054717"/>
    </source>
</evidence>
<dbReference type="EMBL" id="FCNZ02000039">
    <property type="protein sequence ID" value="SAL78154.1"/>
    <property type="molecule type" value="Genomic_DNA"/>
</dbReference>
<dbReference type="Proteomes" id="UP000054717">
    <property type="component" value="Unassembled WGS sequence"/>
</dbReference>
<dbReference type="Pfam" id="PF13007">
    <property type="entry name" value="LZ_Tnp_IS66"/>
    <property type="match status" value="1"/>
</dbReference>
<dbReference type="PANTHER" id="PTHR33678:SF1">
    <property type="entry name" value="BLL1576 PROTEIN"/>
    <property type="match status" value="1"/>
</dbReference>
<keyword evidence="8" id="KW-1185">Reference proteome</keyword>
<dbReference type="Pfam" id="PF03050">
    <property type="entry name" value="DDE_Tnp_IS66"/>
    <property type="match status" value="1"/>
</dbReference>
<dbReference type="Pfam" id="PF13005">
    <property type="entry name" value="zf-IS66"/>
    <property type="match status" value="1"/>
</dbReference>
<dbReference type="AlphaFoldDB" id="A0A158KAK8"/>
<evidence type="ECO:0000259" key="3">
    <source>
        <dbReference type="Pfam" id="PF03050"/>
    </source>
</evidence>